<dbReference type="InterPro" id="IPR045584">
    <property type="entry name" value="Pilin-like"/>
</dbReference>
<dbReference type="SUPFAM" id="SSF54523">
    <property type="entry name" value="Pili subunits"/>
    <property type="match status" value="1"/>
</dbReference>
<feature type="transmembrane region" description="Helical" evidence="1">
    <location>
        <begin position="12"/>
        <end position="33"/>
    </location>
</feature>
<dbReference type="Proteomes" id="UP001595710">
    <property type="component" value="Unassembled WGS sequence"/>
</dbReference>
<evidence type="ECO:0000256" key="1">
    <source>
        <dbReference type="SAM" id="Phobius"/>
    </source>
</evidence>
<name>A0ABV7WR25_9GAMM</name>
<dbReference type="EMBL" id="JBHRYN010000008">
    <property type="protein sequence ID" value="MFC3701266.1"/>
    <property type="molecule type" value="Genomic_DNA"/>
</dbReference>
<gene>
    <name evidence="2" type="ORF">ACFOND_06385</name>
</gene>
<accession>A0ABV7WR25</accession>
<protein>
    <submittedName>
        <fullName evidence="2">Prepilin-type N-terminal cleavage/methylation domain-containing protein</fullName>
    </submittedName>
</protein>
<dbReference type="NCBIfam" id="TIGR02532">
    <property type="entry name" value="IV_pilin_GFxxxE"/>
    <property type="match status" value="1"/>
</dbReference>
<dbReference type="RefSeq" id="WP_290282731.1">
    <property type="nucleotide sequence ID" value="NZ_JAUFQI010000001.1"/>
</dbReference>
<dbReference type="InterPro" id="IPR012902">
    <property type="entry name" value="N_methyl_site"/>
</dbReference>
<reference evidence="3" key="1">
    <citation type="journal article" date="2019" name="Int. J. Syst. Evol. Microbiol.">
        <title>The Global Catalogue of Microorganisms (GCM) 10K type strain sequencing project: providing services to taxonomists for standard genome sequencing and annotation.</title>
        <authorList>
            <consortium name="The Broad Institute Genomics Platform"/>
            <consortium name="The Broad Institute Genome Sequencing Center for Infectious Disease"/>
            <person name="Wu L."/>
            <person name="Ma J."/>
        </authorList>
    </citation>
    <scope>NUCLEOTIDE SEQUENCE [LARGE SCALE GENOMIC DNA]</scope>
    <source>
        <strain evidence="3">CECT 8288</strain>
    </source>
</reference>
<keyword evidence="1" id="KW-0472">Membrane</keyword>
<organism evidence="2 3">
    <name type="scientific">Reinekea marina</name>
    <dbReference type="NCBI Taxonomy" id="1310421"/>
    <lineage>
        <taxon>Bacteria</taxon>
        <taxon>Pseudomonadati</taxon>
        <taxon>Pseudomonadota</taxon>
        <taxon>Gammaproteobacteria</taxon>
        <taxon>Oceanospirillales</taxon>
        <taxon>Saccharospirillaceae</taxon>
        <taxon>Reinekea</taxon>
    </lineage>
</organism>
<keyword evidence="1" id="KW-0812">Transmembrane</keyword>
<sequence>MTLKNNKGFTLTELIMVIVIISIISAVVGPLIGNKFSAVSQSSQRATWVQQAEFALFHIRQDLGTSIPNSACTTTNANCDSGDTLEFLGVQNRNRDFAARYRDRQRNPYDRLQTNNDDAFDVFGLFSNLPNYVSIGVDSPADARTHWQSATTDATNSKIARISSYDNTLTEDDNNAATNPNPSITNIELINNNHRFGGHSPFFRAYFTDGPIGYECNGGTLWRVSNYTSMDSSVLFSTRTAAASVDKVRITDSVTACSFQVRGGAPFQPPTVEVSISIGEGSETVTLNDIIVLGNGS</sequence>
<dbReference type="Pfam" id="PF07963">
    <property type="entry name" value="N_methyl"/>
    <property type="match status" value="1"/>
</dbReference>
<evidence type="ECO:0000313" key="2">
    <source>
        <dbReference type="EMBL" id="MFC3701266.1"/>
    </source>
</evidence>
<proteinExistence type="predicted"/>
<comment type="caution">
    <text evidence="2">The sequence shown here is derived from an EMBL/GenBank/DDBJ whole genome shotgun (WGS) entry which is preliminary data.</text>
</comment>
<evidence type="ECO:0000313" key="3">
    <source>
        <dbReference type="Proteomes" id="UP001595710"/>
    </source>
</evidence>
<keyword evidence="1" id="KW-1133">Transmembrane helix</keyword>
<keyword evidence="3" id="KW-1185">Reference proteome</keyword>